<gene>
    <name evidence="1" type="ORF">HELGO_WM14595</name>
</gene>
<accession>A0A6S6T6G4</accession>
<protein>
    <recommendedName>
        <fullName evidence="2">TonB C-terminal domain-containing protein</fullName>
    </recommendedName>
</protein>
<organism evidence="1">
    <name type="scientific">uncultured Aureispira sp</name>
    <dbReference type="NCBI Taxonomy" id="1331704"/>
    <lineage>
        <taxon>Bacteria</taxon>
        <taxon>Pseudomonadati</taxon>
        <taxon>Bacteroidota</taxon>
        <taxon>Saprospiria</taxon>
        <taxon>Saprospirales</taxon>
        <taxon>Saprospiraceae</taxon>
        <taxon>Aureispira</taxon>
        <taxon>environmental samples</taxon>
    </lineage>
</organism>
<reference evidence="1" key="1">
    <citation type="submission" date="2020-01" db="EMBL/GenBank/DDBJ databases">
        <authorList>
            <person name="Meier V. D."/>
            <person name="Meier V D."/>
        </authorList>
    </citation>
    <scope>NUCLEOTIDE SEQUENCE</scope>
    <source>
        <strain evidence="1">HLG_WM_MAG_10</strain>
    </source>
</reference>
<dbReference type="EMBL" id="CACVAQ010000169">
    <property type="protein sequence ID" value="CAA6810783.1"/>
    <property type="molecule type" value="Genomic_DNA"/>
</dbReference>
<proteinExistence type="predicted"/>
<name>A0A6S6T6G4_9BACT</name>
<evidence type="ECO:0000313" key="1">
    <source>
        <dbReference type="EMBL" id="CAA6810783.1"/>
    </source>
</evidence>
<evidence type="ECO:0008006" key="2">
    <source>
        <dbReference type="Google" id="ProtNLM"/>
    </source>
</evidence>
<sequence length="186" mass="21409">MKVLITITITWFMIPVLIAQDSIPPSCLPKKTLVIRKKQVPKTVSIPERKEAVLVPEEKEVAVLEMKTEDVVEVKKVFQQVAAQLPTLAGGDLGLMDIRAYQKEMDLKNWKFVAIEYSINQYGWVSTVTVLKSNDSDLKKVVLRKLKASKWNPAIDQSGQPMQYKMYQQVVIVKDRTYEEDYTRDY</sequence>
<dbReference type="AlphaFoldDB" id="A0A6S6T6G4"/>